<organism evidence="10 11">
    <name type="scientific">Dovyalis caffra</name>
    <dbReference type="NCBI Taxonomy" id="77055"/>
    <lineage>
        <taxon>Eukaryota</taxon>
        <taxon>Viridiplantae</taxon>
        <taxon>Streptophyta</taxon>
        <taxon>Embryophyta</taxon>
        <taxon>Tracheophyta</taxon>
        <taxon>Spermatophyta</taxon>
        <taxon>Magnoliopsida</taxon>
        <taxon>eudicotyledons</taxon>
        <taxon>Gunneridae</taxon>
        <taxon>Pentapetalae</taxon>
        <taxon>rosids</taxon>
        <taxon>fabids</taxon>
        <taxon>Malpighiales</taxon>
        <taxon>Salicaceae</taxon>
        <taxon>Flacourtieae</taxon>
        <taxon>Dovyalis</taxon>
    </lineage>
</organism>
<proteinExistence type="predicted"/>
<evidence type="ECO:0000256" key="3">
    <source>
        <dbReference type="ARBA" id="ARBA00022679"/>
    </source>
</evidence>
<keyword evidence="2" id="KW-0723">Serine/threonine-protein kinase</keyword>
<name>A0AAV1RZD4_9ROSI</name>
<feature type="domain" description="Protein kinase" evidence="9">
    <location>
        <begin position="18"/>
        <end position="276"/>
    </location>
</feature>
<keyword evidence="11" id="KW-1185">Reference proteome</keyword>
<evidence type="ECO:0000256" key="7">
    <source>
        <dbReference type="ARBA" id="ARBA00047899"/>
    </source>
</evidence>
<evidence type="ECO:0000256" key="4">
    <source>
        <dbReference type="ARBA" id="ARBA00022741"/>
    </source>
</evidence>
<evidence type="ECO:0000256" key="2">
    <source>
        <dbReference type="ARBA" id="ARBA00022527"/>
    </source>
</evidence>
<dbReference type="SUPFAM" id="SSF56112">
    <property type="entry name" value="Protein kinase-like (PK-like)"/>
    <property type="match status" value="1"/>
</dbReference>
<dbReference type="PROSITE" id="PS50011">
    <property type="entry name" value="PROTEIN_KINASE_DOM"/>
    <property type="match status" value="1"/>
</dbReference>
<keyword evidence="4" id="KW-0547">Nucleotide-binding</keyword>
<evidence type="ECO:0000256" key="5">
    <source>
        <dbReference type="ARBA" id="ARBA00022777"/>
    </source>
</evidence>
<evidence type="ECO:0000256" key="6">
    <source>
        <dbReference type="ARBA" id="ARBA00022840"/>
    </source>
</evidence>
<dbReference type="GO" id="GO:0004674">
    <property type="term" value="F:protein serine/threonine kinase activity"/>
    <property type="evidence" value="ECO:0007669"/>
    <property type="project" value="UniProtKB-KW"/>
</dbReference>
<dbReference type="Gene3D" id="1.10.510.10">
    <property type="entry name" value="Transferase(Phosphotransferase) domain 1"/>
    <property type="match status" value="1"/>
</dbReference>
<keyword evidence="6" id="KW-0067">ATP-binding</keyword>
<dbReference type="Pfam" id="PF00069">
    <property type="entry name" value="Pkinase"/>
    <property type="match status" value="1"/>
</dbReference>
<keyword evidence="5" id="KW-0418">Kinase</keyword>
<protein>
    <recommendedName>
        <fullName evidence="1">non-specific serine/threonine protein kinase</fullName>
        <ecNumber evidence="1">2.7.11.1</ecNumber>
    </recommendedName>
</protein>
<sequence length="475" mass="54032">MDFDSCEVVEKDPTGRYSRYDEILGKGGLKTIYKGFDEVNGVEVAWNRVKIEDVVQSPQQIERMYSEVHLHKSLKHGNIIKFYNYWVDEKKMTMNMVTETSASGTLRQYFKKHRSVNVKVIKKWARQILQGLHYLHSQEPPVVHRNLKCDNVFINGNNGGVKIGDFGLAIVLQQPSAAGEVLGSPEFMAPELYEEEYNELVDIYSFGMCMLEMVTCDYPYSECKNPGEIYEKVISGVRPVALDNVDDPQVKEFIEKCLVPASLRLPASELLKDPFLSAESPKELVSSSLQSPNLIPKQVSLPQSESHSMDSDKKKISVGRCTRSMDGAPIFSTQEFQRFTENKEFTLRGKKKGDNTISLTLRIAEYPCGQARNIDFDFYLDSDTAVSVSEEMVEQLDLSIKDAALIVELIDSMILKFIPSWNSEVSSIRKANEPKLELDAIDSHYLQCFQEVLRRREEAIEDATKRWLAKKISAM</sequence>
<gene>
    <name evidence="10" type="ORF">DCAF_LOCUS15775</name>
</gene>
<dbReference type="Gene3D" id="3.30.200.20">
    <property type="entry name" value="Phosphorylase Kinase, domain 1"/>
    <property type="match status" value="1"/>
</dbReference>
<keyword evidence="3" id="KW-0808">Transferase</keyword>
<comment type="catalytic activity">
    <reaction evidence="8">
        <text>L-seryl-[protein] + ATP = O-phospho-L-seryl-[protein] + ADP + H(+)</text>
        <dbReference type="Rhea" id="RHEA:17989"/>
        <dbReference type="Rhea" id="RHEA-COMP:9863"/>
        <dbReference type="Rhea" id="RHEA-COMP:11604"/>
        <dbReference type="ChEBI" id="CHEBI:15378"/>
        <dbReference type="ChEBI" id="CHEBI:29999"/>
        <dbReference type="ChEBI" id="CHEBI:30616"/>
        <dbReference type="ChEBI" id="CHEBI:83421"/>
        <dbReference type="ChEBI" id="CHEBI:456216"/>
        <dbReference type="EC" id="2.7.11.1"/>
    </reaction>
</comment>
<dbReference type="FunFam" id="3.30.200.20:FF:000075">
    <property type="entry name" value="Probable serine/threonine-protein kinase WNK1"/>
    <property type="match status" value="1"/>
</dbReference>
<dbReference type="EMBL" id="CAWUPB010001160">
    <property type="protein sequence ID" value="CAK7340689.1"/>
    <property type="molecule type" value="Genomic_DNA"/>
</dbReference>
<dbReference type="GO" id="GO:0005524">
    <property type="term" value="F:ATP binding"/>
    <property type="evidence" value="ECO:0007669"/>
    <property type="project" value="UniProtKB-KW"/>
</dbReference>
<evidence type="ECO:0000256" key="1">
    <source>
        <dbReference type="ARBA" id="ARBA00012513"/>
    </source>
</evidence>
<dbReference type="EC" id="2.7.11.1" evidence="1"/>
<reference evidence="10 11" key="1">
    <citation type="submission" date="2024-01" db="EMBL/GenBank/DDBJ databases">
        <authorList>
            <person name="Waweru B."/>
        </authorList>
    </citation>
    <scope>NUCLEOTIDE SEQUENCE [LARGE SCALE GENOMIC DNA]</scope>
</reference>
<evidence type="ECO:0000259" key="9">
    <source>
        <dbReference type="PROSITE" id="PS50011"/>
    </source>
</evidence>
<comment type="caution">
    <text evidence="10">The sequence shown here is derived from an EMBL/GenBank/DDBJ whole genome shotgun (WGS) entry which is preliminary data.</text>
</comment>
<dbReference type="AlphaFoldDB" id="A0AAV1RZD4"/>
<evidence type="ECO:0000256" key="8">
    <source>
        <dbReference type="ARBA" id="ARBA00048679"/>
    </source>
</evidence>
<evidence type="ECO:0000313" key="11">
    <source>
        <dbReference type="Proteomes" id="UP001314170"/>
    </source>
</evidence>
<dbReference type="FunFam" id="1.10.510.10:FF:000046">
    <property type="entry name" value="probable serine/threonine-protein kinase WNK9"/>
    <property type="match status" value="1"/>
</dbReference>
<dbReference type="InterPro" id="IPR000719">
    <property type="entry name" value="Prot_kinase_dom"/>
</dbReference>
<evidence type="ECO:0000313" key="10">
    <source>
        <dbReference type="EMBL" id="CAK7340689.1"/>
    </source>
</evidence>
<dbReference type="Proteomes" id="UP001314170">
    <property type="component" value="Unassembled WGS sequence"/>
</dbReference>
<comment type="catalytic activity">
    <reaction evidence="7">
        <text>L-threonyl-[protein] + ATP = O-phospho-L-threonyl-[protein] + ADP + H(+)</text>
        <dbReference type="Rhea" id="RHEA:46608"/>
        <dbReference type="Rhea" id="RHEA-COMP:11060"/>
        <dbReference type="Rhea" id="RHEA-COMP:11605"/>
        <dbReference type="ChEBI" id="CHEBI:15378"/>
        <dbReference type="ChEBI" id="CHEBI:30013"/>
        <dbReference type="ChEBI" id="CHEBI:30616"/>
        <dbReference type="ChEBI" id="CHEBI:61977"/>
        <dbReference type="ChEBI" id="CHEBI:456216"/>
        <dbReference type="EC" id="2.7.11.1"/>
    </reaction>
</comment>
<dbReference type="PANTHER" id="PTHR13902">
    <property type="entry name" value="SERINE/THREONINE-PROTEIN KINASE WNK WITH NO LYSINE -RELATED"/>
    <property type="match status" value="1"/>
</dbReference>
<dbReference type="InterPro" id="IPR011009">
    <property type="entry name" value="Kinase-like_dom_sf"/>
</dbReference>
<accession>A0AAV1RZD4</accession>
<dbReference type="InterPro" id="IPR050588">
    <property type="entry name" value="WNK_Ser-Thr_kinase"/>
</dbReference>